<sequence>MALANSPFGIAGIGHISRNPRRQLLVVSMKDESPNDSTQLLSQGAESDKDLKDLRRQISRQIYFSEDLADAIYQSSRSFGDAENLPEALASGDYANDALCPQNPVQRPAPSMACIVPPAPGNPSPKPKPAETKLCPTTTTVMTNLLDLTVVRLGEHNLVKNPDCSSSFCAPEPLDFGISSVIRHPSFNTRGALSDDVAVLKLDKTVDFSSISIQPVCLPSPGLSAEAIIQGRQVIVIGFGDTEAGVRSHQLLEVLLPYVPMQQCRMVANYSSLAANGQVCLGGNFQMDSCFKDSGGPAMVTTTNTSSQYLQVGIVSFGTQSCGVENVPAIYTDVAYYRNWIVSQLSA</sequence>
<evidence type="ECO:0000259" key="4">
    <source>
        <dbReference type="PROSITE" id="PS50240"/>
    </source>
</evidence>
<dbReference type="SUPFAM" id="SSF50494">
    <property type="entry name" value="Trypsin-like serine proteases"/>
    <property type="match status" value="1"/>
</dbReference>
<dbReference type="OrthoDB" id="6370098at2759"/>
<dbReference type="InterPro" id="IPR043504">
    <property type="entry name" value="Peptidase_S1_PA_chymotrypsin"/>
</dbReference>
<protein>
    <submittedName>
        <fullName evidence="6">Phenoloxidase-activating factor 1</fullName>
    </submittedName>
</protein>
<name>A0A8B7NJ57_HYAAZ</name>
<dbReference type="InterPro" id="IPR001254">
    <property type="entry name" value="Trypsin_dom"/>
</dbReference>
<evidence type="ECO:0000256" key="2">
    <source>
        <dbReference type="ARBA" id="ARBA00024195"/>
    </source>
</evidence>
<dbReference type="GeneID" id="108670698"/>
<dbReference type="CDD" id="cd00190">
    <property type="entry name" value="Tryp_SPc"/>
    <property type="match status" value="1"/>
</dbReference>
<gene>
    <name evidence="6" type="primary">LOC108670698</name>
</gene>
<dbReference type="RefSeq" id="XP_018013677.1">
    <property type="nucleotide sequence ID" value="XM_018158188.1"/>
</dbReference>
<dbReference type="GO" id="GO:0006508">
    <property type="term" value="P:proteolysis"/>
    <property type="evidence" value="ECO:0007669"/>
    <property type="project" value="InterPro"/>
</dbReference>
<dbReference type="KEGG" id="hazt:108670698"/>
<keyword evidence="1" id="KW-1015">Disulfide bond</keyword>
<keyword evidence="5" id="KW-1185">Reference proteome</keyword>
<evidence type="ECO:0000313" key="5">
    <source>
        <dbReference type="Proteomes" id="UP000694843"/>
    </source>
</evidence>
<dbReference type="AlphaFoldDB" id="A0A8B7NJ57"/>
<evidence type="ECO:0000256" key="1">
    <source>
        <dbReference type="ARBA" id="ARBA00023157"/>
    </source>
</evidence>
<dbReference type="InterPro" id="IPR051487">
    <property type="entry name" value="Ser/Thr_Proteases_Immune/Dev"/>
</dbReference>
<proteinExistence type="inferred from homology"/>
<dbReference type="Proteomes" id="UP000694843">
    <property type="component" value="Unplaced"/>
</dbReference>
<dbReference type="GO" id="GO:0004252">
    <property type="term" value="F:serine-type endopeptidase activity"/>
    <property type="evidence" value="ECO:0007669"/>
    <property type="project" value="InterPro"/>
</dbReference>
<comment type="similarity">
    <text evidence="2">Belongs to the peptidase S1 family. CLIP subfamily.</text>
</comment>
<dbReference type="InterPro" id="IPR009003">
    <property type="entry name" value="Peptidase_S1_PA"/>
</dbReference>
<dbReference type="SMART" id="SM00020">
    <property type="entry name" value="Tryp_SPc"/>
    <property type="match status" value="1"/>
</dbReference>
<dbReference type="Pfam" id="PF00089">
    <property type="entry name" value="Trypsin"/>
    <property type="match status" value="1"/>
</dbReference>
<accession>A0A8B7NJ57</accession>
<reference evidence="6" key="1">
    <citation type="submission" date="2025-08" db="UniProtKB">
        <authorList>
            <consortium name="RefSeq"/>
        </authorList>
    </citation>
    <scope>IDENTIFICATION</scope>
    <source>
        <tissue evidence="6">Whole organism</tissue>
    </source>
</reference>
<feature type="compositionally biased region" description="Polar residues" evidence="3">
    <location>
        <begin position="35"/>
        <end position="45"/>
    </location>
</feature>
<dbReference type="Gene3D" id="2.40.10.10">
    <property type="entry name" value="Trypsin-like serine proteases"/>
    <property type="match status" value="2"/>
</dbReference>
<dbReference type="PANTHER" id="PTHR24256">
    <property type="entry name" value="TRYPTASE-RELATED"/>
    <property type="match status" value="1"/>
</dbReference>
<evidence type="ECO:0000256" key="3">
    <source>
        <dbReference type="SAM" id="MobiDB-lite"/>
    </source>
</evidence>
<organism evidence="5 6">
    <name type="scientific">Hyalella azteca</name>
    <name type="common">Amphipod</name>
    <dbReference type="NCBI Taxonomy" id="294128"/>
    <lineage>
        <taxon>Eukaryota</taxon>
        <taxon>Metazoa</taxon>
        <taxon>Ecdysozoa</taxon>
        <taxon>Arthropoda</taxon>
        <taxon>Crustacea</taxon>
        <taxon>Multicrustacea</taxon>
        <taxon>Malacostraca</taxon>
        <taxon>Eumalacostraca</taxon>
        <taxon>Peracarida</taxon>
        <taxon>Amphipoda</taxon>
        <taxon>Senticaudata</taxon>
        <taxon>Talitrida</taxon>
        <taxon>Talitroidea</taxon>
        <taxon>Hyalellidae</taxon>
        <taxon>Hyalella</taxon>
    </lineage>
</organism>
<dbReference type="PROSITE" id="PS50240">
    <property type="entry name" value="TRYPSIN_DOM"/>
    <property type="match status" value="1"/>
</dbReference>
<feature type="domain" description="Peptidase S1" evidence="4">
    <location>
        <begin position="135"/>
        <end position="346"/>
    </location>
</feature>
<evidence type="ECO:0000313" key="6">
    <source>
        <dbReference type="RefSeq" id="XP_018013677.1"/>
    </source>
</evidence>
<feature type="region of interest" description="Disordered" evidence="3">
    <location>
        <begin position="30"/>
        <end position="49"/>
    </location>
</feature>